<comment type="caution">
    <text evidence="7">The sequence shown here is derived from an EMBL/GenBank/DDBJ whole genome shotgun (WGS) entry which is preliminary data.</text>
</comment>
<evidence type="ECO:0000313" key="7">
    <source>
        <dbReference type="EMBL" id="MDG2990849.1"/>
    </source>
</evidence>
<protein>
    <submittedName>
        <fullName evidence="7">Amino acid ABC transporter substrate-binding protein</fullName>
    </submittedName>
</protein>
<dbReference type="InterPro" id="IPR051455">
    <property type="entry name" value="Bact_solute-bind_prot3"/>
</dbReference>
<gene>
    <name evidence="7" type="ORF">L3556_07900</name>
</gene>
<dbReference type="EMBL" id="JAKKUT010000002">
    <property type="protein sequence ID" value="MDG2990849.1"/>
    <property type="molecule type" value="Genomic_DNA"/>
</dbReference>
<reference evidence="7" key="2">
    <citation type="submission" date="2022-01" db="EMBL/GenBank/DDBJ databases">
        <authorList>
            <person name="Zivanovic Y."/>
            <person name="Moreira D."/>
            <person name="Lopez-Garcia P."/>
        </authorList>
    </citation>
    <scope>NUCLEOTIDE SEQUENCE</scope>
    <source>
        <strain evidence="7">G9</strain>
    </source>
</reference>
<dbReference type="Gene3D" id="3.40.190.10">
    <property type="entry name" value="Periplasmic binding protein-like II"/>
    <property type="match status" value="2"/>
</dbReference>
<dbReference type="InterPro" id="IPR001638">
    <property type="entry name" value="Solute-binding_3/MltF_N"/>
</dbReference>
<dbReference type="Pfam" id="PF00497">
    <property type="entry name" value="SBP_bac_3"/>
    <property type="match status" value="1"/>
</dbReference>
<dbReference type="CDD" id="cd13688">
    <property type="entry name" value="PBP2_GltI_DEBP"/>
    <property type="match status" value="1"/>
</dbReference>
<evidence type="ECO:0000313" key="8">
    <source>
        <dbReference type="Proteomes" id="UP001154265"/>
    </source>
</evidence>
<reference evidence="7" key="1">
    <citation type="journal article" date="2022" name="Genome Biol. Evol.">
        <title>A New Gene Family Diagnostic for Intracellular Biomineralization of Amorphous Ca Carbonates by Cyanobacteria.</title>
        <authorList>
            <person name="Benzerara K."/>
            <person name="Duprat E."/>
            <person name="Bitard-Feildel T."/>
            <person name="Caumes G."/>
            <person name="Cassier-Chauvat C."/>
            <person name="Chauvat F."/>
            <person name="Dezi M."/>
            <person name="Diop S.I."/>
            <person name="Gaschignard G."/>
            <person name="Gorgen S."/>
            <person name="Gugger M."/>
            <person name="Lopez-Garcia P."/>
            <person name="Millet M."/>
            <person name="Skouri-Panet F."/>
            <person name="Moreira D."/>
            <person name="Callebaut I."/>
        </authorList>
    </citation>
    <scope>NUCLEOTIDE SEQUENCE</scope>
    <source>
        <strain evidence="7">G9</strain>
    </source>
</reference>
<proteinExistence type="inferred from homology"/>
<name>A0ABT6EYH6_9SYNE</name>
<evidence type="ECO:0000256" key="3">
    <source>
        <dbReference type="ARBA" id="ARBA00022729"/>
    </source>
</evidence>
<evidence type="ECO:0000256" key="4">
    <source>
        <dbReference type="SAM" id="SignalP"/>
    </source>
</evidence>
<dbReference type="PANTHER" id="PTHR30085:SF6">
    <property type="entry name" value="ABC TRANSPORTER GLUTAMINE-BINDING PROTEIN GLNH"/>
    <property type="match status" value="1"/>
</dbReference>
<evidence type="ECO:0000259" key="6">
    <source>
        <dbReference type="SMART" id="SM00079"/>
    </source>
</evidence>
<feature type="signal peptide" evidence="4">
    <location>
        <begin position="1"/>
        <end position="32"/>
    </location>
</feature>
<dbReference type="PANTHER" id="PTHR30085">
    <property type="entry name" value="AMINO ACID ABC TRANSPORTER PERMEASE"/>
    <property type="match status" value="1"/>
</dbReference>
<keyword evidence="3 4" id="KW-0732">Signal</keyword>
<evidence type="ECO:0000256" key="2">
    <source>
        <dbReference type="ARBA" id="ARBA00022448"/>
    </source>
</evidence>
<dbReference type="Proteomes" id="UP001154265">
    <property type="component" value="Unassembled WGS sequence"/>
</dbReference>
<dbReference type="SUPFAM" id="SSF53850">
    <property type="entry name" value="Periplasmic binding protein-like II"/>
    <property type="match status" value="1"/>
</dbReference>
<evidence type="ECO:0000259" key="5">
    <source>
        <dbReference type="SMART" id="SM00062"/>
    </source>
</evidence>
<organism evidence="7 8">
    <name type="scientific">Candidatus Synechococcus calcipolaris G9</name>
    <dbReference type="NCBI Taxonomy" id="1497997"/>
    <lineage>
        <taxon>Bacteria</taxon>
        <taxon>Bacillati</taxon>
        <taxon>Cyanobacteriota</taxon>
        <taxon>Cyanophyceae</taxon>
        <taxon>Synechococcales</taxon>
        <taxon>Synechococcaceae</taxon>
        <taxon>Synechococcus</taxon>
    </lineage>
</organism>
<dbReference type="RefSeq" id="WP_277866742.1">
    <property type="nucleotide sequence ID" value="NZ_JAKKUT010000002.1"/>
</dbReference>
<accession>A0ABT6EYH6</accession>
<feature type="chain" id="PRO_5046980779" evidence="4">
    <location>
        <begin position="33"/>
        <end position="302"/>
    </location>
</feature>
<evidence type="ECO:0000256" key="1">
    <source>
        <dbReference type="ARBA" id="ARBA00010333"/>
    </source>
</evidence>
<feature type="domain" description="Solute-binding protein family 3/N-terminal" evidence="5">
    <location>
        <begin position="44"/>
        <end position="276"/>
    </location>
</feature>
<comment type="similarity">
    <text evidence="1">Belongs to the bacterial solute-binding protein 3 family.</text>
</comment>
<feature type="domain" description="Ionotropic glutamate receptor C-terminal" evidence="6">
    <location>
        <begin position="44"/>
        <end position="275"/>
    </location>
</feature>
<sequence>MRLLLNSPRFRRYTVSGVLALLALSMPMAAWAETILEKIGRTGVLTAGTRQDAVPFGYVKDGEFVGYSVDILELIRARAERELGKPVKLEIKPVDVSTRIPMVQEGQIDIECGATSSTWARERYVDFTVPFFLTGTQLLVPANSAIKGPATLGDKTVGVIQGTTNEGAVRNIRPEVTVVYVSDRADGIAKLQAGEIDAFASDGALLQGVLKTNPGATQMKIVPDGPIQAEAYACMVPQNQSLWRDMVNMALLSHMEAVVANDPTANGLYDRWFGANGVINYPKALNIDFYKGILNGFERAPR</sequence>
<dbReference type="InterPro" id="IPR001320">
    <property type="entry name" value="Iontro_rcpt_C"/>
</dbReference>
<keyword evidence="8" id="KW-1185">Reference proteome</keyword>
<dbReference type="SMART" id="SM00079">
    <property type="entry name" value="PBPe"/>
    <property type="match status" value="1"/>
</dbReference>
<keyword evidence="2" id="KW-0813">Transport</keyword>
<dbReference type="SMART" id="SM00062">
    <property type="entry name" value="PBPb"/>
    <property type="match status" value="1"/>
</dbReference>